<evidence type="ECO:0000313" key="2">
    <source>
        <dbReference type="EMBL" id="MCP1167930.1"/>
    </source>
</evidence>
<dbReference type="EMBL" id="JAMYXC010000069">
    <property type="protein sequence ID" value="MCP1167930.1"/>
    <property type="molecule type" value="Genomic_DNA"/>
</dbReference>
<dbReference type="AlphaFoldDB" id="A0A9X2FPL3"/>
<dbReference type="Proteomes" id="UP001139477">
    <property type="component" value="Unassembled WGS sequence"/>
</dbReference>
<protein>
    <submittedName>
        <fullName evidence="2">Transposase</fullName>
    </submittedName>
</protein>
<feature type="non-terminal residue" evidence="2">
    <location>
        <position position="1"/>
    </location>
</feature>
<comment type="caution">
    <text evidence="2">The sequence shown here is derived from an EMBL/GenBank/DDBJ whole genome shotgun (WGS) entry which is preliminary data.</text>
</comment>
<name>A0A9X2FPL3_9RHOB</name>
<keyword evidence="3" id="KW-1185">Reference proteome</keyword>
<accession>A0A9X2FPL3</accession>
<feature type="compositionally biased region" description="Polar residues" evidence="1">
    <location>
        <begin position="63"/>
        <end position="77"/>
    </location>
</feature>
<organism evidence="2 3">
    <name type="scientific">Limimaricola litoreus</name>
    <dbReference type="NCBI Taxonomy" id="2955316"/>
    <lineage>
        <taxon>Bacteria</taxon>
        <taxon>Pseudomonadati</taxon>
        <taxon>Pseudomonadota</taxon>
        <taxon>Alphaproteobacteria</taxon>
        <taxon>Rhodobacterales</taxon>
        <taxon>Paracoccaceae</taxon>
        <taxon>Limimaricola</taxon>
    </lineage>
</organism>
<reference evidence="2" key="1">
    <citation type="submission" date="2022-06" db="EMBL/GenBank/DDBJ databases">
        <title>Limimaricola sediminis sp. nov., isolated from an intertidal sediment.</title>
        <authorList>
            <person name="Shao X."/>
        </authorList>
    </citation>
    <scope>NUCLEOTIDE SEQUENCE</scope>
    <source>
        <strain evidence="2">ASW11-118</strain>
    </source>
</reference>
<gene>
    <name evidence="2" type="ORF">NHG85_05225</name>
</gene>
<proteinExistence type="predicted"/>
<sequence length="77" mass="8570">APPACHRNEGRKLQIPAVQGWVSEHYDYNAVRPHSSLGNQTPLEARRALEQFEGSAPGALARNDQSNYQSQTRKLSL</sequence>
<feature type="region of interest" description="Disordered" evidence="1">
    <location>
        <begin position="55"/>
        <end position="77"/>
    </location>
</feature>
<evidence type="ECO:0000256" key="1">
    <source>
        <dbReference type="SAM" id="MobiDB-lite"/>
    </source>
</evidence>
<evidence type="ECO:0000313" key="3">
    <source>
        <dbReference type="Proteomes" id="UP001139477"/>
    </source>
</evidence>